<gene>
    <name evidence="2" type="ORF">AMJ74_01685</name>
</gene>
<feature type="transmembrane region" description="Helical" evidence="1">
    <location>
        <begin position="29"/>
        <end position="48"/>
    </location>
</feature>
<evidence type="ECO:0008006" key="4">
    <source>
        <dbReference type="Google" id="ProtNLM"/>
    </source>
</evidence>
<keyword evidence="1" id="KW-1133">Transmembrane helix</keyword>
<evidence type="ECO:0000313" key="2">
    <source>
        <dbReference type="EMBL" id="KPL15366.1"/>
    </source>
</evidence>
<protein>
    <recommendedName>
        <fullName evidence="4">Permease</fullName>
    </recommendedName>
</protein>
<organism evidence="2 3">
    <name type="scientific">candidate division WOR_3 bacterium SM1_77</name>
    <dbReference type="NCBI Taxonomy" id="1703778"/>
    <lineage>
        <taxon>Bacteria</taxon>
        <taxon>Bacteria division WOR-3</taxon>
    </lineage>
</organism>
<feature type="transmembrane region" description="Helical" evidence="1">
    <location>
        <begin position="60"/>
        <end position="80"/>
    </location>
</feature>
<dbReference type="AlphaFoldDB" id="A0A0S8JZV4"/>
<name>A0A0S8JZV4_UNCW3</name>
<reference evidence="2 3" key="1">
    <citation type="journal article" date="2015" name="Microbiome">
        <title>Genomic resolution of linkages in carbon, nitrogen, and sulfur cycling among widespread estuary sediment bacteria.</title>
        <authorList>
            <person name="Baker B.J."/>
            <person name="Lazar C.S."/>
            <person name="Teske A.P."/>
            <person name="Dick G.J."/>
        </authorList>
    </citation>
    <scope>NUCLEOTIDE SEQUENCE [LARGE SCALE GENOMIC DNA]</scope>
    <source>
        <strain evidence="2">SM1_77</strain>
    </source>
</reference>
<accession>A0A0S8JZV4</accession>
<feature type="transmembrane region" description="Helical" evidence="1">
    <location>
        <begin position="92"/>
        <end position="115"/>
    </location>
</feature>
<keyword evidence="1" id="KW-0472">Membrane</keyword>
<evidence type="ECO:0000313" key="3">
    <source>
        <dbReference type="Proteomes" id="UP000050975"/>
    </source>
</evidence>
<sequence>MSDPASPCTDFRRQLGKSLDKSAKTMARLLPIITGALLLVSLFNNLIPRSFYVALFQRNLLLDSIIGCVIGSISAGHPMTSYILGGEFLKNGVGISAVTAFLVAWVTVGVVQLPVEIMILDRRFAIARNLTASIFAIVLGILTMLILHFI</sequence>
<evidence type="ECO:0000256" key="1">
    <source>
        <dbReference type="SAM" id="Phobius"/>
    </source>
</evidence>
<dbReference type="EMBL" id="LJVE01000016">
    <property type="protein sequence ID" value="KPL15366.1"/>
    <property type="molecule type" value="Genomic_DNA"/>
</dbReference>
<proteinExistence type="predicted"/>
<feature type="transmembrane region" description="Helical" evidence="1">
    <location>
        <begin position="127"/>
        <end position="149"/>
    </location>
</feature>
<keyword evidence="1" id="KW-0812">Transmembrane</keyword>
<dbReference type="Proteomes" id="UP000050975">
    <property type="component" value="Unassembled WGS sequence"/>
</dbReference>
<comment type="caution">
    <text evidence="2">The sequence shown here is derived from an EMBL/GenBank/DDBJ whole genome shotgun (WGS) entry which is preliminary data.</text>
</comment>